<keyword evidence="4" id="KW-0804">Transcription</keyword>
<dbReference type="Gene3D" id="1.10.10.60">
    <property type="entry name" value="Homeodomain-like"/>
    <property type="match status" value="1"/>
</dbReference>
<dbReference type="GO" id="GO:0005634">
    <property type="term" value="C:nucleus"/>
    <property type="evidence" value="ECO:0007669"/>
    <property type="project" value="UniProtKB-SubCell"/>
</dbReference>
<dbReference type="GO" id="GO:0009739">
    <property type="term" value="P:response to gibberellin"/>
    <property type="evidence" value="ECO:0007669"/>
    <property type="project" value="UniProtKB-ARBA"/>
</dbReference>
<dbReference type="AlphaFoldDB" id="A0A4S8JC65"/>
<dbReference type="InterPro" id="IPR009057">
    <property type="entry name" value="Homeodomain-like_sf"/>
</dbReference>
<dbReference type="PANTHER" id="PTHR44191:SF21">
    <property type="entry name" value="TRANSCRIPTION FACTOR SRM1"/>
    <property type="match status" value="1"/>
</dbReference>
<sequence>MPTHLPRKVVTRPTKMALSTREGTLMMMILAVGGKASTSAQECRKGITWTKDEHRLFLLGLEKYGKGDQRSISRNFVMSRTPTQVASHAHKRFIRLNSINKDRRRSSIHDITTVTNGDTSPVKLMPLWKLQGSLQKFFSIICRPLIPAAGTPVNLPVPAASPMVYPLQTPFSGAVVSAPL</sequence>
<dbReference type="Proteomes" id="UP000317650">
    <property type="component" value="Chromosome 3"/>
</dbReference>
<dbReference type="STRING" id="52838.A0A4S8JC65"/>
<dbReference type="CDD" id="cd00167">
    <property type="entry name" value="SANT"/>
    <property type="match status" value="1"/>
</dbReference>
<name>A0A4S8JC65_MUSBA</name>
<dbReference type="GO" id="GO:0006355">
    <property type="term" value="P:regulation of DNA-templated transcription"/>
    <property type="evidence" value="ECO:0007669"/>
    <property type="project" value="UniProtKB-ARBA"/>
</dbReference>
<gene>
    <name evidence="7" type="ORF">C4D60_Mb03t13860</name>
</gene>
<evidence type="ECO:0000256" key="2">
    <source>
        <dbReference type="ARBA" id="ARBA00023015"/>
    </source>
</evidence>
<feature type="domain" description="HTH myb-type" evidence="6">
    <location>
        <begin position="40"/>
        <end position="97"/>
    </location>
</feature>
<evidence type="ECO:0000256" key="5">
    <source>
        <dbReference type="ARBA" id="ARBA00023242"/>
    </source>
</evidence>
<evidence type="ECO:0000256" key="4">
    <source>
        <dbReference type="ARBA" id="ARBA00023163"/>
    </source>
</evidence>
<keyword evidence="5" id="KW-0539">Nucleus</keyword>
<organism evidence="7 8">
    <name type="scientific">Musa balbisiana</name>
    <name type="common">Banana</name>
    <dbReference type="NCBI Taxonomy" id="52838"/>
    <lineage>
        <taxon>Eukaryota</taxon>
        <taxon>Viridiplantae</taxon>
        <taxon>Streptophyta</taxon>
        <taxon>Embryophyta</taxon>
        <taxon>Tracheophyta</taxon>
        <taxon>Spermatophyta</taxon>
        <taxon>Magnoliopsida</taxon>
        <taxon>Liliopsida</taxon>
        <taxon>Zingiberales</taxon>
        <taxon>Musaceae</taxon>
        <taxon>Musa</taxon>
    </lineage>
</organism>
<keyword evidence="8" id="KW-1185">Reference proteome</keyword>
<comment type="caution">
    <text evidence="7">The sequence shown here is derived from an EMBL/GenBank/DDBJ whole genome shotgun (WGS) entry which is preliminary data.</text>
</comment>
<evidence type="ECO:0000259" key="6">
    <source>
        <dbReference type="PROSITE" id="PS51294"/>
    </source>
</evidence>
<keyword evidence="2" id="KW-0805">Transcription regulation</keyword>
<dbReference type="GO" id="GO:0009751">
    <property type="term" value="P:response to salicylic acid"/>
    <property type="evidence" value="ECO:0007669"/>
    <property type="project" value="TreeGrafter"/>
</dbReference>
<reference evidence="7 8" key="1">
    <citation type="journal article" date="2019" name="Nat. Plants">
        <title>Genome sequencing of Musa balbisiana reveals subgenome evolution and function divergence in polyploid bananas.</title>
        <authorList>
            <person name="Yao X."/>
        </authorList>
    </citation>
    <scope>NUCLEOTIDE SEQUENCE [LARGE SCALE GENOMIC DNA]</scope>
    <source>
        <strain evidence="8">cv. DH-PKW</strain>
        <tissue evidence="7">Leaves</tissue>
    </source>
</reference>
<keyword evidence="3" id="KW-0238">DNA-binding</keyword>
<dbReference type="FunFam" id="1.10.10.60:FF:000009">
    <property type="entry name" value="transcription factor MYB1R1"/>
    <property type="match status" value="1"/>
</dbReference>
<dbReference type="InterPro" id="IPR001005">
    <property type="entry name" value="SANT/Myb"/>
</dbReference>
<dbReference type="SMART" id="SM00717">
    <property type="entry name" value="SANT"/>
    <property type="match status" value="1"/>
</dbReference>
<dbReference type="InterPro" id="IPR017930">
    <property type="entry name" value="Myb_dom"/>
</dbReference>
<dbReference type="InterPro" id="IPR052245">
    <property type="entry name" value="Plant_Stress_Dev_TF"/>
</dbReference>
<dbReference type="Pfam" id="PF00249">
    <property type="entry name" value="Myb_DNA-binding"/>
    <property type="match status" value="1"/>
</dbReference>
<proteinExistence type="predicted"/>
<dbReference type="PROSITE" id="PS51294">
    <property type="entry name" value="HTH_MYB"/>
    <property type="match status" value="1"/>
</dbReference>
<dbReference type="PANTHER" id="PTHR44191">
    <property type="entry name" value="TRANSCRIPTION FACTOR KUA1"/>
    <property type="match status" value="1"/>
</dbReference>
<protein>
    <recommendedName>
        <fullName evidence="6">HTH myb-type domain-containing protein</fullName>
    </recommendedName>
</protein>
<comment type="subcellular location">
    <subcellularLocation>
        <location evidence="1">Nucleus</location>
    </subcellularLocation>
</comment>
<evidence type="ECO:0000313" key="8">
    <source>
        <dbReference type="Proteomes" id="UP000317650"/>
    </source>
</evidence>
<dbReference type="GO" id="GO:0009744">
    <property type="term" value="P:response to sucrose"/>
    <property type="evidence" value="ECO:0007669"/>
    <property type="project" value="UniProtKB-ARBA"/>
</dbReference>
<evidence type="ECO:0000313" key="7">
    <source>
        <dbReference type="EMBL" id="THU58402.1"/>
    </source>
</evidence>
<dbReference type="EMBL" id="PYDT01000006">
    <property type="protein sequence ID" value="THU58402.1"/>
    <property type="molecule type" value="Genomic_DNA"/>
</dbReference>
<evidence type="ECO:0000256" key="3">
    <source>
        <dbReference type="ARBA" id="ARBA00023125"/>
    </source>
</evidence>
<dbReference type="NCBIfam" id="TIGR01557">
    <property type="entry name" value="myb_SHAQKYF"/>
    <property type="match status" value="1"/>
</dbReference>
<accession>A0A4S8JC65</accession>
<evidence type="ECO:0000256" key="1">
    <source>
        <dbReference type="ARBA" id="ARBA00004123"/>
    </source>
</evidence>
<dbReference type="GO" id="GO:0003677">
    <property type="term" value="F:DNA binding"/>
    <property type="evidence" value="ECO:0007669"/>
    <property type="project" value="UniProtKB-KW"/>
</dbReference>
<dbReference type="SUPFAM" id="SSF46689">
    <property type="entry name" value="Homeodomain-like"/>
    <property type="match status" value="1"/>
</dbReference>
<dbReference type="InterPro" id="IPR006447">
    <property type="entry name" value="Myb_dom_plants"/>
</dbReference>